<proteinExistence type="inferred from homology"/>
<dbReference type="PANTHER" id="PTHR23155">
    <property type="entry name" value="DISEASE RESISTANCE PROTEIN RP"/>
    <property type="match status" value="1"/>
</dbReference>
<gene>
    <name evidence="9" type="ORF">LUZ62_061108</name>
</gene>
<dbReference type="Gene3D" id="1.20.5.4130">
    <property type="match status" value="1"/>
</dbReference>
<dbReference type="GO" id="GO:0042742">
    <property type="term" value="P:defense response to bacterium"/>
    <property type="evidence" value="ECO:0007669"/>
    <property type="project" value="UniProtKB-ARBA"/>
</dbReference>
<evidence type="ECO:0000313" key="10">
    <source>
        <dbReference type="Proteomes" id="UP001140206"/>
    </source>
</evidence>
<dbReference type="EMBL" id="JAMFTS010000003">
    <property type="protein sequence ID" value="KAJ4776851.1"/>
    <property type="molecule type" value="Genomic_DNA"/>
</dbReference>
<keyword evidence="4" id="KW-0547">Nucleotide-binding</keyword>
<dbReference type="Pfam" id="PF18052">
    <property type="entry name" value="Rx_N"/>
    <property type="match status" value="1"/>
</dbReference>
<dbReference type="PRINTS" id="PR00364">
    <property type="entry name" value="DISEASERSIST"/>
</dbReference>
<dbReference type="InterPro" id="IPR038005">
    <property type="entry name" value="RX-like_CC"/>
</dbReference>
<keyword evidence="5" id="KW-0611">Plant defense</keyword>
<evidence type="ECO:0000256" key="5">
    <source>
        <dbReference type="ARBA" id="ARBA00022821"/>
    </source>
</evidence>
<dbReference type="InterPro" id="IPR058922">
    <property type="entry name" value="WHD_DRP"/>
</dbReference>
<dbReference type="SUPFAM" id="SSF52540">
    <property type="entry name" value="P-loop containing nucleoside triphosphate hydrolases"/>
    <property type="match status" value="1"/>
</dbReference>
<organism evidence="9 10">
    <name type="scientific">Rhynchospora pubera</name>
    <dbReference type="NCBI Taxonomy" id="906938"/>
    <lineage>
        <taxon>Eukaryota</taxon>
        <taxon>Viridiplantae</taxon>
        <taxon>Streptophyta</taxon>
        <taxon>Embryophyta</taxon>
        <taxon>Tracheophyta</taxon>
        <taxon>Spermatophyta</taxon>
        <taxon>Magnoliopsida</taxon>
        <taxon>Liliopsida</taxon>
        <taxon>Poales</taxon>
        <taxon>Cyperaceae</taxon>
        <taxon>Cyperoideae</taxon>
        <taxon>Rhynchosporeae</taxon>
        <taxon>Rhynchospora</taxon>
    </lineage>
</organism>
<evidence type="ECO:0000256" key="1">
    <source>
        <dbReference type="ARBA" id="ARBA00008894"/>
    </source>
</evidence>
<protein>
    <submittedName>
        <fullName evidence="9">Disease resistance protein (CC-NBS-LRR class) family</fullName>
    </submittedName>
</protein>
<evidence type="ECO:0000256" key="4">
    <source>
        <dbReference type="ARBA" id="ARBA00022741"/>
    </source>
</evidence>
<keyword evidence="2" id="KW-0433">Leucine-rich repeat</keyword>
<dbReference type="InterPro" id="IPR041118">
    <property type="entry name" value="Rx_N"/>
</dbReference>
<dbReference type="InterPro" id="IPR036388">
    <property type="entry name" value="WH-like_DNA-bd_sf"/>
</dbReference>
<dbReference type="InterPro" id="IPR027417">
    <property type="entry name" value="P-loop_NTPase"/>
</dbReference>
<dbReference type="AlphaFoldDB" id="A0AAV8ECU3"/>
<dbReference type="GO" id="GO:0043531">
    <property type="term" value="F:ADP binding"/>
    <property type="evidence" value="ECO:0007669"/>
    <property type="project" value="InterPro"/>
</dbReference>
<dbReference type="Pfam" id="PF23559">
    <property type="entry name" value="WHD_DRP"/>
    <property type="match status" value="1"/>
</dbReference>
<keyword evidence="3" id="KW-0677">Repeat</keyword>
<dbReference type="GO" id="GO:0002758">
    <property type="term" value="P:innate immune response-activating signaling pathway"/>
    <property type="evidence" value="ECO:0007669"/>
    <property type="project" value="UniProtKB-ARBA"/>
</dbReference>
<name>A0AAV8ECU3_9POAL</name>
<comment type="similarity">
    <text evidence="1">Belongs to the disease resistance NB-LRR family.</text>
</comment>
<dbReference type="Gene3D" id="1.10.8.430">
    <property type="entry name" value="Helical domain of apoptotic protease-activating factors"/>
    <property type="match status" value="1"/>
</dbReference>
<keyword evidence="10" id="KW-1185">Reference proteome</keyword>
<feature type="domain" description="Disease resistance N-terminal" evidence="7">
    <location>
        <begin position="5"/>
        <end position="91"/>
    </location>
</feature>
<dbReference type="PANTHER" id="PTHR23155:SF1185">
    <property type="entry name" value="DISEASE RESISTANCE RPP8-LIKE PROTEIN 3-RELATED"/>
    <property type="match status" value="1"/>
</dbReference>
<sequence length="657" mass="75496">MAESVVKFVLEKLGDVVVKEVLHLYGVGEQVEKVSRELSRIQAFIKDADRRRIVDERQKQWVKEVRDLAYRIEDVIDTFLVEMPEPKPGKREAVKRWFMKTKNFRVFQRVGDDINQIMARIQEINESRITYGITNIGEGIEEEIRQPVRRIVLPDNDEAGIVGFEADTDKITSLLLDETTTRRSVVSIVGPGGLGKTTLARKVYNSEDVKKQFDVRMWVVISQTFDPIDILRKIAKQLEIQQPQDLSEHELAELYRSLATKRYFLVLDDIWKNDLWTQIEGILPNSNNMSRVLITTRFFDVAKEADPLSTPYKLQFLTEELSLELFLKKALINRNSNEECPHDLLDIGKKFVKRCDGLPLALIVLGGLLSKKQANYATWSRMMQTMNWGVDGEECLAIIGTSYEDLPLALKSCFMYFAAFPEDHDIPAQSLIRMWIAEGFIPQIQNRTLEDTAYSFLEDLAQRSMIQVSHRDFDGSITFCRIHDLLHSLAIQKAKDDNFLMVCSNSEDLRNCGQMQRLAIHGSSWDSKGKESEELYYNIASASPNLRSLFSWERIPKIAELMHLRLCCFAGVFGQLEFLEIFNLEQLEELKIEEGAMPALKKLAVIFCPKLRVPSGLQYLTVLQNLVWHSRISEGMENQIRSICKHVPSIDISRSGF</sequence>
<dbReference type="Gene3D" id="3.40.50.300">
    <property type="entry name" value="P-loop containing nucleotide triphosphate hydrolases"/>
    <property type="match status" value="1"/>
</dbReference>
<dbReference type="FunFam" id="3.40.50.300:FF:001091">
    <property type="entry name" value="Probable disease resistance protein At1g61300"/>
    <property type="match status" value="1"/>
</dbReference>
<evidence type="ECO:0000256" key="2">
    <source>
        <dbReference type="ARBA" id="ARBA00022614"/>
    </source>
</evidence>
<dbReference type="CDD" id="cd14798">
    <property type="entry name" value="RX-CC_like"/>
    <property type="match status" value="1"/>
</dbReference>
<feature type="domain" description="Disease resistance protein winged helix" evidence="8">
    <location>
        <begin position="420"/>
        <end position="490"/>
    </location>
</feature>
<evidence type="ECO:0000259" key="8">
    <source>
        <dbReference type="Pfam" id="PF23559"/>
    </source>
</evidence>
<evidence type="ECO:0000256" key="3">
    <source>
        <dbReference type="ARBA" id="ARBA00022737"/>
    </source>
</evidence>
<dbReference type="InterPro" id="IPR044974">
    <property type="entry name" value="Disease_R_plants"/>
</dbReference>
<evidence type="ECO:0000313" key="9">
    <source>
        <dbReference type="EMBL" id="KAJ4776851.1"/>
    </source>
</evidence>
<dbReference type="FunFam" id="1.10.10.10:FF:000322">
    <property type="entry name" value="Probable disease resistance protein At1g63360"/>
    <property type="match status" value="1"/>
</dbReference>
<reference evidence="9" key="1">
    <citation type="submission" date="2022-08" db="EMBL/GenBank/DDBJ databases">
        <authorList>
            <person name="Marques A."/>
        </authorList>
    </citation>
    <scope>NUCLEOTIDE SEQUENCE</scope>
    <source>
        <strain evidence="9">RhyPub2mFocal</strain>
        <tissue evidence="9">Leaves</tissue>
    </source>
</reference>
<dbReference type="Gene3D" id="1.10.10.10">
    <property type="entry name" value="Winged helix-like DNA-binding domain superfamily/Winged helix DNA-binding domain"/>
    <property type="match status" value="1"/>
</dbReference>
<dbReference type="Proteomes" id="UP001140206">
    <property type="component" value="Chromosome 3"/>
</dbReference>
<dbReference type="InterPro" id="IPR002182">
    <property type="entry name" value="NB-ARC"/>
</dbReference>
<dbReference type="InterPro" id="IPR042197">
    <property type="entry name" value="Apaf_helical"/>
</dbReference>
<dbReference type="Pfam" id="PF00931">
    <property type="entry name" value="NB-ARC"/>
    <property type="match status" value="1"/>
</dbReference>
<feature type="domain" description="NB-ARC" evidence="6">
    <location>
        <begin position="165"/>
        <end position="332"/>
    </location>
</feature>
<comment type="caution">
    <text evidence="9">The sequence shown here is derived from an EMBL/GenBank/DDBJ whole genome shotgun (WGS) entry which is preliminary data.</text>
</comment>
<evidence type="ECO:0000259" key="6">
    <source>
        <dbReference type="Pfam" id="PF00931"/>
    </source>
</evidence>
<dbReference type="GO" id="GO:0009626">
    <property type="term" value="P:plant-type hypersensitive response"/>
    <property type="evidence" value="ECO:0007669"/>
    <property type="project" value="UniProtKB-ARBA"/>
</dbReference>
<evidence type="ECO:0000259" key="7">
    <source>
        <dbReference type="Pfam" id="PF18052"/>
    </source>
</evidence>
<accession>A0AAV8ECU3</accession>